<dbReference type="EMBL" id="BSUO01000001">
    <property type="protein sequence ID" value="GMA42288.1"/>
    <property type="molecule type" value="Genomic_DNA"/>
</dbReference>
<dbReference type="PANTHER" id="PTHR31937:SF2">
    <property type="entry name" value="TRANSMEMBRANE PROTEIN 163"/>
    <property type="match status" value="1"/>
</dbReference>
<evidence type="ECO:0000256" key="3">
    <source>
        <dbReference type="ARBA" id="ARBA00008731"/>
    </source>
</evidence>
<comment type="caution">
    <text evidence="13">The sequence shown here is derived from an EMBL/GenBank/DDBJ whole genome shotgun (WGS) entry which is preliminary data.</text>
</comment>
<keyword evidence="8" id="KW-0770">Synapse</keyword>
<evidence type="ECO:0000313" key="14">
    <source>
        <dbReference type="Proteomes" id="UP001157126"/>
    </source>
</evidence>
<gene>
    <name evidence="13" type="ORF">GCM10025883_43330</name>
</gene>
<keyword evidence="4 11" id="KW-0812">Transmembrane</keyword>
<dbReference type="RefSeq" id="WP_284305727.1">
    <property type="nucleotide sequence ID" value="NZ_BSUO01000001.1"/>
</dbReference>
<evidence type="ECO:0000256" key="6">
    <source>
        <dbReference type="ARBA" id="ARBA00022833"/>
    </source>
</evidence>
<dbReference type="SUPFAM" id="SSF161111">
    <property type="entry name" value="Cation efflux protein transmembrane domain-like"/>
    <property type="match status" value="1"/>
</dbReference>
<evidence type="ECO:0000259" key="12">
    <source>
        <dbReference type="Pfam" id="PF01545"/>
    </source>
</evidence>
<keyword evidence="14" id="KW-1185">Reference proteome</keyword>
<feature type="domain" description="Cation efflux protein transmembrane" evidence="12">
    <location>
        <begin position="90"/>
        <end position="198"/>
    </location>
</feature>
<feature type="transmembrane region" description="Helical" evidence="11">
    <location>
        <begin position="24"/>
        <end position="46"/>
    </location>
</feature>
<evidence type="ECO:0000256" key="9">
    <source>
        <dbReference type="ARBA" id="ARBA00023136"/>
    </source>
</evidence>
<evidence type="ECO:0000256" key="1">
    <source>
        <dbReference type="ARBA" id="ARBA00004146"/>
    </source>
</evidence>
<name>A0ABQ6J007_9MICO</name>
<evidence type="ECO:0000256" key="4">
    <source>
        <dbReference type="ARBA" id="ARBA00022692"/>
    </source>
</evidence>
<accession>A0ABQ6J007</accession>
<evidence type="ECO:0000256" key="10">
    <source>
        <dbReference type="ARBA" id="ARBA00023329"/>
    </source>
</evidence>
<comment type="similarity">
    <text evidence="3">Belongs to the TMEM163 family.</text>
</comment>
<comment type="subcellular location">
    <subcellularLocation>
        <location evidence="2">Cytoplasmic vesicle</location>
        <location evidence="2">Secretory vesicle</location>
        <location evidence="2">Synaptic vesicle membrane</location>
        <topology evidence="2">Multi-pass membrane protein</topology>
    </subcellularLocation>
    <subcellularLocation>
        <location evidence="1">Early endosome membrane</location>
    </subcellularLocation>
</comment>
<evidence type="ECO:0000256" key="11">
    <source>
        <dbReference type="SAM" id="Phobius"/>
    </source>
</evidence>
<dbReference type="PANTHER" id="PTHR31937">
    <property type="entry name" value="TRANSMEMBRANE PROTEIN 163"/>
    <property type="match status" value="1"/>
</dbReference>
<feature type="transmembrane region" description="Helical" evidence="11">
    <location>
        <begin position="85"/>
        <end position="110"/>
    </location>
</feature>
<keyword evidence="7 11" id="KW-1133">Transmembrane helix</keyword>
<feature type="transmembrane region" description="Helical" evidence="11">
    <location>
        <begin position="52"/>
        <end position="73"/>
    </location>
</feature>
<feature type="transmembrane region" description="Helical" evidence="11">
    <location>
        <begin position="116"/>
        <end position="137"/>
    </location>
</feature>
<dbReference type="InterPro" id="IPR027469">
    <property type="entry name" value="Cation_efflux_TMD_sf"/>
</dbReference>
<evidence type="ECO:0000256" key="5">
    <source>
        <dbReference type="ARBA" id="ARBA00022753"/>
    </source>
</evidence>
<organism evidence="13 14">
    <name type="scientific">Mobilicoccus caccae</name>
    <dbReference type="NCBI Taxonomy" id="1859295"/>
    <lineage>
        <taxon>Bacteria</taxon>
        <taxon>Bacillati</taxon>
        <taxon>Actinomycetota</taxon>
        <taxon>Actinomycetes</taxon>
        <taxon>Micrococcales</taxon>
        <taxon>Dermatophilaceae</taxon>
        <taxon>Mobilicoccus</taxon>
    </lineage>
</organism>
<dbReference type="Proteomes" id="UP001157126">
    <property type="component" value="Unassembled WGS sequence"/>
</dbReference>
<keyword evidence="6" id="KW-0862">Zinc</keyword>
<dbReference type="Pfam" id="PF01545">
    <property type="entry name" value="Cation_efflux"/>
    <property type="match status" value="1"/>
</dbReference>
<keyword evidence="5" id="KW-0967">Endosome</keyword>
<evidence type="ECO:0000256" key="2">
    <source>
        <dbReference type="ARBA" id="ARBA00004644"/>
    </source>
</evidence>
<sequence length="237" mass="24444">MSAHAQPVVVSPERRAVLGRRAQLLAGASVAYNVIEAVVAVGAGAAASSMALVGFGLDSTVEVASGLIILWQFRHRLPESREAAALRMIALSFFALAGYVAVEAIGALVAHEPPDASTVGVVIAVLSLLIMPFLSWAQRRTGRELGSGSVVADSKQTLLCTYLSAVLLVGLLANMTLGWWWADPIAALVISAVAVREGIEAWRGEQCGCGPVALPDEPATCCGGAPTSDAASPTART</sequence>
<protein>
    <submittedName>
        <fullName evidence="13">Conserved integral membrane protein</fullName>
    </submittedName>
</protein>
<evidence type="ECO:0000256" key="8">
    <source>
        <dbReference type="ARBA" id="ARBA00023018"/>
    </source>
</evidence>
<evidence type="ECO:0000256" key="7">
    <source>
        <dbReference type="ARBA" id="ARBA00022989"/>
    </source>
</evidence>
<dbReference type="Gene3D" id="1.20.1510.10">
    <property type="entry name" value="Cation efflux protein transmembrane domain"/>
    <property type="match status" value="1"/>
</dbReference>
<dbReference type="InterPro" id="IPR026765">
    <property type="entry name" value="Tmem163"/>
</dbReference>
<proteinExistence type="inferred from homology"/>
<reference evidence="14" key="1">
    <citation type="journal article" date="2019" name="Int. J. Syst. Evol. Microbiol.">
        <title>The Global Catalogue of Microorganisms (GCM) 10K type strain sequencing project: providing services to taxonomists for standard genome sequencing and annotation.</title>
        <authorList>
            <consortium name="The Broad Institute Genomics Platform"/>
            <consortium name="The Broad Institute Genome Sequencing Center for Infectious Disease"/>
            <person name="Wu L."/>
            <person name="Ma J."/>
        </authorList>
    </citation>
    <scope>NUCLEOTIDE SEQUENCE [LARGE SCALE GENOMIC DNA]</scope>
    <source>
        <strain evidence="14">NBRC 113072</strain>
    </source>
</reference>
<keyword evidence="9 11" id="KW-0472">Membrane</keyword>
<feature type="transmembrane region" description="Helical" evidence="11">
    <location>
        <begin position="158"/>
        <end position="182"/>
    </location>
</feature>
<keyword evidence="10" id="KW-0968">Cytoplasmic vesicle</keyword>
<dbReference type="InterPro" id="IPR058533">
    <property type="entry name" value="Cation_efflux_TM"/>
</dbReference>
<evidence type="ECO:0000313" key="13">
    <source>
        <dbReference type="EMBL" id="GMA42288.1"/>
    </source>
</evidence>